<dbReference type="Gene3D" id="3.90.1300.10">
    <property type="entry name" value="Amidase signature (AS) domain"/>
    <property type="match status" value="2"/>
</dbReference>
<gene>
    <name evidence="2" type="ORF">VDBG_03161</name>
</gene>
<dbReference type="Proteomes" id="UP000008698">
    <property type="component" value="Unassembled WGS sequence"/>
</dbReference>
<dbReference type="eggNOG" id="KOG1211">
    <property type="taxonomic scope" value="Eukaryota"/>
</dbReference>
<reference evidence="3" key="1">
    <citation type="journal article" date="2011" name="PLoS Pathog.">
        <title>Comparative genomics yields insights into niche adaptation of plant vascular wilt pathogens.</title>
        <authorList>
            <person name="Klosterman S.J."/>
            <person name="Subbarao K.V."/>
            <person name="Kang S."/>
            <person name="Veronese P."/>
            <person name="Gold S.E."/>
            <person name="Thomma B.P.H.J."/>
            <person name="Chen Z."/>
            <person name="Henrissat B."/>
            <person name="Lee Y.-H."/>
            <person name="Park J."/>
            <person name="Garcia-Pedrajas M.D."/>
            <person name="Barbara D.J."/>
            <person name="Anchieta A."/>
            <person name="de Jonge R."/>
            <person name="Santhanam P."/>
            <person name="Maruthachalam K."/>
            <person name="Atallah Z."/>
            <person name="Amyotte S.G."/>
            <person name="Paz Z."/>
            <person name="Inderbitzin P."/>
            <person name="Hayes R.J."/>
            <person name="Heiman D.I."/>
            <person name="Young S."/>
            <person name="Zeng Q."/>
            <person name="Engels R."/>
            <person name="Galagan J."/>
            <person name="Cuomo C.A."/>
            <person name="Dobinson K.F."/>
            <person name="Ma L.-J."/>
        </authorList>
    </citation>
    <scope>NUCLEOTIDE SEQUENCE [LARGE SCALE GENOMIC DNA]</scope>
    <source>
        <strain evidence="3">VaMs.102 / ATCC MYA-4576 / FGSC 10136</strain>
    </source>
</reference>
<keyword evidence="3" id="KW-1185">Reference proteome</keyword>
<dbReference type="KEGG" id="val:VDBG_03161"/>
<accession>C9SD87</accession>
<dbReference type="Pfam" id="PF01425">
    <property type="entry name" value="Amidase"/>
    <property type="match status" value="1"/>
</dbReference>
<dbReference type="AlphaFoldDB" id="C9SD87"/>
<dbReference type="HOGENOM" id="CLU_1361335_0_0_1"/>
<feature type="domain" description="Amidase" evidence="1">
    <location>
        <begin position="28"/>
        <end position="86"/>
    </location>
</feature>
<dbReference type="PANTHER" id="PTHR42678:SF2">
    <property type="entry name" value="AMIDASE FAMILY PROTEIN (AFU_ORTHOLOGUE AFUA_6G14410)"/>
    <property type="match status" value="1"/>
</dbReference>
<dbReference type="STRING" id="526221.C9SD87"/>
<dbReference type="RefSeq" id="XP_003007022.1">
    <property type="nucleotide sequence ID" value="XM_003006976.1"/>
</dbReference>
<dbReference type="PANTHER" id="PTHR42678">
    <property type="entry name" value="AMIDASE"/>
    <property type="match status" value="1"/>
</dbReference>
<dbReference type="EMBL" id="DS985216">
    <property type="protein sequence ID" value="EEY17052.1"/>
    <property type="molecule type" value="Genomic_DNA"/>
</dbReference>
<sequence length="201" mass="22048">MANELYRLTASEVAAKVRSGQVTLEEYARSLLSRIEARDPVVKAWAYLDPERVLAEARRLDQVPPEERGPLHGVAIGVKDVIYTKATEFRVQGARFAVCKTMVWPHAGPGTVGALERAVELLRAQGADVEEISFPESLADLPKWHATVLDAEGRAAFLSEYRAGKIALLISSSDTSRTEAKLSRAEHLKAFDSIARRGPVV</sequence>
<proteinExistence type="predicted"/>
<protein>
    <submittedName>
        <fullName evidence="2">Amidase</fullName>
    </submittedName>
</protein>
<evidence type="ECO:0000313" key="2">
    <source>
        <dbReference type="EMBL" id="EEY17052.1"/>
    </source>
</evidence>
<evidence type="ECO:0000313" key="3">
    <source>
        <dbReference type="Proteomes" id="UP000008698"/>
    </source>
</evidence>
<dbReference type="InterPro" id="IPR023631">
    <property type="entry name" value="Amidase_dom"/>
</dbReference>
<organism evidence="3">
    <name type="scientific">Verticillium alfalfae (strain VaMs.102 / ATCC MYA-4576 / FGSC 10136)</name>
    <name type="common">Verticillium wilt of alfalfa</name>
    <name type="synonym">Verticillium albo-atrum</name>
    <dbReference type="NCBI Taxonomy" id="526221"/>
    <lineage>
        <taxon>Eukaryota</taxon>
        <taxon>Fungi</taxon>
        <taxon>Dikarya</taxon>
        <taxon>Ascomycota</taxon>
        <taxon>Pezizomycotina</taxon>
        <taxon>Sordariomycetes</taxon>
        <taxon>Hypocreomycetidae</taxon>
        <taxon>Glomerellales</taxon>
        <taxon>Plectosphaerellaceae</taxon>
        <taxon>Verticillium</taxon>
    </lineage>
</organism>
<dbReference type="InterPro" id="IPR036928">
    <property type="entry name" value="AS_sf"/>
</dbReference>
<dbReference type="SUPFAM" id="SSF75304">
    <property type="entry name" value="Amidase signature (AS) enzymes"/>
    <property type="match status" value="2"/>
</dbReference>
<dbReference type="GeneID" id="9533176"/>
<dbReference type="OrthoDB" id="6428749at2759"/>
<evidence type="ECO:0000259" key="1">
    <source>
        <dbReference type="Pfam" id="PF01425"/>
    </source>
</evidence>
<name>C9SD87_VERA1</name>